<feature type="region of interest" description="Disordered" evidence="1">
    <location>
        <begin position="1"/>
        <end position="141"/>
    </location>
</feature>
<keyword evidence="3" id="KW-1185">Reference proteome</keyword>
<feature type="compositionally biased region" description="Low complexity" evidence="1">
    <location>
        <begin position="88"/>
        <end position="105"/>
    </location>
</feature>
<accession>A0ABN8Y736</accession>
<reference evidence="2" key="1">
    <citation type="submission" date="2023-04" db="EMBL/GenBank/DDBJ databases">
        <authorList>
            <consortium name="ELIXIR-Norway"/>
        </authorList>
    </citation>
    <scope>NUCLEOTIDE SEQUENCE [LARGE SCALE GENOMIC DNA]</scope>
</reference>
<dbReference type="Proteomes" id="UP001176941">
    <property type="component" value="Chromosome 15"/>
</dbReference>
<name>A0ABN8Y736_RANTA</name>
<sequence>MHLRSLWPPPGPALGPHQERKARRGVKHPKDVGARVPRAARPPRVPAKSSSARGRLWNCGGGGVAGLQLGLPGPEQTREVAPHHQPKAAAGPGPSPGPAQVSAPGTVPLADLGASRWAGNLRPRQTAGPPNTDPPQAPGHLLARGLRGQLSSRHSQTLEAWRPQMRGQAGQGGWQVSSGAWAPAGRCSTADNGASPRASHPMEPQRPLRSCLLAPSPLGCRPPFRLPVWVLDTGHPSGSWAPGRAEAGHQDAGPACRAKALLSTPPEAGHVQALQGLKPQCLGLGSLSFSSVSGDAGPVSPPHVRTLFHRYAY</sequence>
<feature type="region of interest" description="Disordered" evidence="1">
    <location>
        <begin position="181"/>
        <end position="204"/>
    </location>
</feature>
<evidence type="ECO:0000313" key="2">
    <source>
        <dbReference type="EMBL" id="CAI9157390.1"/>
    </source>
</evidence>
<dbReference type="EMBL" id="OX459951">
    <property type="protein sequence ID" value="CAI9157390.1"/>
    <property type="molecule type" value="Genomic_DNA"/>
</dbReference>
<proteinExistence type="predicted"/>
<evidence type="ECO:0000313" key="3">
    <source>
        <dbReference type="Proteomes" id="UP001176941"/>
    </source>
</evidence>
<evidence type="ECO:0000256" key="1">
    <source>
        <dbReference type="SAM" id="MobiDB-lite"/>
    </source>
</evidence>
<gene>
    <name evidence="2" type="ORF">MRATA1EN1_LOCUS6352</name>
</gene>
<protein>
    <submittedName>
        <fullName evidence="2">Uncharacterized protein</fullName>
    </submittedName>
</protein>
<organism evidence="2 3">
    <name type="scientific">Rangifer tarandus platyrhynchus</name>
    <name type="common">Svalbard reindeer</name>
    <dbReference type="NCBI Taxonomy" id="3082113"/>
    <lineage>
        <taxon>Eukaryota</taxon>
        <taxon>Metazoa</taxon>
        <taxon>Chordata</taxon>
        <taxon>Craniata</taxon>
        <taxon>Vertebrata</taxon>
        <taxon>Euteleostomi</taxon>
        <taxon>Mammalia</taxon>
        <taxon>Eutheria</taxon>
        <taxon>Laurasiatheria</taxon>
        <taxon>Artiodactyla</taxon>
        <taxon>Ruminantia</taxon>
        <taxon>Pecora</taxon>
        <taxon>Cervidae</taxon>
        <taxon>Odocoileinae</taxon>
        <taxon>Rangifer</taxon>
    </lineage>
</organism>